<dbReference type="InterPro" id="IPR044275">
    <property type="entry name" value="KRP"/>
</dbReference>
<reference evidence="6 7" key="1">
    <citation type="journal article" date="2022" name="Cell">
        <title>Repeat-based holocentromeres influence genome architecture and karyotype evolution.</title>
        <authorList>
            <person name="Hofstatter P.G."/>
            <person name="Thangavel G."/>
            <person name="Lux T."/>
            <person name="Neumann P."/>
            <person name="Vondrak T."/>
            <person name="Novak P."/>
            <person name="Zhang M."/>
            <person name="Costa L."/>
            <person name="Castellani M."/>
            <person name="Scott A."/>
            <person name="Toegelov H."/>
            <person name="Fuchs J."/>
            <person name="Mata-Sucre Y."/>
            <person name="Dias Y."/>
            <person name="Vanzela A.L.L."/>
            <person name="Huettel B."/>
            <person name="Almeida C.C.S."/>
            <person name="Simkova H."/>
            <person name="Souza G."/>
            <person name="Pedrosa-Harand A."/>
            <person name="Macas J."/>
            <person name="Mayer K.F.X."/>
            <person name="Houben A."/>
            <person name="Marques A."/>
        </authorList>
    </citation>
    <scope>NUCLEOTIDE SEQUENCE [LARGE SCALE GENOMIC DNA]</scope>
    <source>
        <strain evidence="6">RhyTen1mFocal</strain>
    </source>
</reference>
<dbReference type="PIRSF" id="PIRSF017811">
    <property type="entry name" value="CDK_inhib_pln"/>
    <property type="match status" value="1"/>
</dbReference>
<dbReference type="PANTHER" id="PTHR46776">
    <property type="entry name" value="CYCLIN-DEPENDENT KINASE INHIBITOR 4-RELATED"/>
    <property type="match status" value="1"/>
</dbReference>
<dbReference type="InterPro" id="IPR044898">
    <property type="entry name" value="CDI_dom_sf"/>
</dbReference>
<accession>A0AAD6EZ69</accession>
<comment type="similarity">
    <text evidence="1 3">Belongs to the CDI family. ICK/KRP subfamily.</text>
</comment>
<name>A0AAD6EZ69_9POAL</name>
<dbReference type="Gene3D" id="4.10.365.10">
    <property type="entry name" value="p27"/>
    <property type="match status" value="1"/>
</dbReference>
<evidence type="ECO:0000256" key="3">
    <source>
        <dbReference type="PIRNR" id="PIRNR017811"/>
    </source>
</evidence>
<dbReference type="Pfam" id="PF02234">
    <property type="entry name" value="CDI"/>
    <property type="match status" value="1"/>
</dbReference>
<evidence type="ECO:0000256" key="1">
    <source>
        <dbReference type="ARBA" id="ARBA00010274"/>
    </source>
</evidence>
<dbReference type="EMBL" id="JAMRDG010000001">
    <property type="protein sequence ID" value="KAJ3706390.1"/>
    <property type="molecule type" value="Genomic_DNA"/>
</dbReference>
<evidence type="ECO:0000313" key="7">
    <source>
        <dbReference type="Proteomes" id="UP001210211"/>
    </source>
</evidence>
<sequence>MGRYIRKGKVSGEVAIMEVSLQTPLGVQTRSRTLALQKQNPKSTSSSNASSVAYLELRSRRLEKNLPLVKSRGNSHGEVGPVSTEKGSAANSCSVGSFSPREKSGRNTRESTPCSWIRDGESFGTPCSTIHSQTGFRVESSWHGVDVPSPHEVEEFFARVEQCQYQSFMDKYNFDPVNEVPLQGRYEWVKVDS</sequence>
<evidence type="ECO:0000313" key="6">
    <source>
        <dbReference type="EMBL" id="KAJ3706390.1"/>
    </source>
</evidence>
<organism evidence="6 7">
    <name type="scientific">Rhynchospora tenuis</name>
    <dbReference type="NCBI Taxonomy" id="198213"/>
    <lineage>
        <taxon>Eukaryota</taxon>
        <taxon>Viridiplantae</taxon>
        <taxon>Streptophyta</taxon>
        <taxon>Embryophyta</taxon>
        <taxon>Tracheophyta</taxon>
        <taxon>Spermatophyta</taxon>
        <taxon>Magnoliopsida</taxon>
        <taxon>Liliopsida</taxon>
        <taxon>Poales</taxon>
        <taxon>Cyperaceae</taxon>
        <taxon>Cyperoideae</taxon>
        <taxon>Rhynchosporeae</taxon>
        <taxon>Rhynchospora</taxon>
    </lineage>
</organism>
<dbReference type="GO" id="GO:0005634">
    <property type="term" value="C:nucleus"/>
    <property type="evidence" value="ECO:0007669"/>
    <property type="project" value="UniProtKB-UniRule"/>
</dbReference>
<gene>
    <name evidence="6" type="ORF">LUZ61_010095</name>
</gene>
<protein>
    <recommendedName>
        <fullName evidence="3">Cyclin-dependent kinase inhibitor</fullName>
    </recommendedName>
</protein>
<keyword evidence="2 3" id="KW-0649">Protein kinase inhibitor</keyword>
<feature type="compositionally biased region" description="Polar residues" evidence="4">
    <location>
        <begin position="85"/>
        <end position="97"/>
    </location>
</feature>
<proteinExistence type="inferred from homology"/>
<dbReference type="GO" id="GO:0004861">
    <property type="term" value="F:cyclin-dependent protein serine/threonine kinase inhibitor activity"/>
    <property type="evidence" value="ECO:0007669"/>
    <property type="project" value="UniProtKB-UniRule"/>
</dbReference>
<evidence type="ECO:0000256" key="4">
    <source>
        <dbReference type="SAM" id="MobiDB-lite"/>
    </source>
</evidence>
<dbReference type="AlphaFoldDB" id="A0AAD6EZ69"/>
<dbReference type="InterPro" id="IPR003175">
    <property type="entry name" value="CDI_dom"/>
</dbReference>
<evidence type="ECO:0000256" key="2">
    <source>
        <dbReference type="ARBA" id="ARBA00023013"/>
    </source>
</evidence>
<feature type="compositionally biased region" description="Basic and acidic residues" evidence="4">
    <location>
        <begin position="100"/>
        <end position="109"/>
    </location>
</feature>
<comment type="caution">
    <text evidence="6">The sequence shown here is derived from an EMBL/GenBank/DDBJ whole genome shotgun (WGS) entry which is preliminary data.</text>
</comment>
<dbReference type="Proteomes" id="UP001210211">
    <property type="component" value="Unassembled WGS sequence"/>
</dbReference>
<feature type="region of interest" description="Disordered" evidence="4">
    <location>
        <begin position="66"/>
        <end position="113"/>
    </location>
</feature>
<feature type="domain" description="Cyclin-dependent kinase inhibitor" evidence="5">
    <location>
        <begin position="148"/>
        <end position="191"/>
    </location>
</feature>
<evidence type="ECO:0000259" key="5">
    <source>
        <dbReference type="Pfam" id="PF02234"/>
    </source>
</evidence>
<dbReference type="GO" id="GO:0051726">
    <property type="term" value="P:regulation of cell cycle"/>
    <property type="evidence" value="ECO:0007669"/>
    <property type="project" value="InterPro"/>
</dbReference>
<keyword evidence="7" id="KW-1185">Reference proteome</keyword>